<gene>
    <name evidence="1" type="ORF">HMPREF3293_01054</name>
</gene>
<organism evidence="1 2">
    <name type="scientific">Christensenella minuta</name>
    <dbReference type="NCBI Taxonomy" id="626937"/>
    <lineage>
        <taxon>Bacteria</taxon>
        <taxon>Bacillati</taxon>
        <taxon>Bacillota</taxon>
        <taxon>Clostridia</taxon>
        <taxon>Christensenellales</taxon>
        <taxon>Christensenellaceae</taxon>
        <taxon>Christensenella</taxon>
    </lineage>
</organism>
<dbReference type="GO" id="GO:0003676">
    <property type="term" value="F:nucleic acid binding"/>
    <property type="evidence" value="ECO:0007669"/>
    <property type="project" value="InterPro"/>
</dbReference>
<dbReference type="OrthoDB" id="9775203at2"/>
<name>A0A136Q6L7_9FIRM</name>
<sequence>MVRRTVQKARKAVSDGLIFHSGQGFQYTLHGSTLLKQYSILPSASRAGTPSDNAPAENFFRILKTKCVYRQKLQGIDQARQMIDA</sequence>
<protein>
    <recommendedName>
        <fullName evidence="3">Integrase catalytic domain-containing protein</fullName>
    </recommendedName>
</protein>
<dbReference type="Proteomes" id="UP000070366">
    <property type="component" value="Unassembled WGS sequence"/>
</dbReference>
<keyword evidence="2" id="KW-1185">Reference proteome</keyword>
<dbReference type="PANTHER" id="PTHR46889">
    <property type="entry name" value="TRANSPOSASE INSF FOR INSERTION SEQUENCE IS3B-RELATED"/>
    <property type="match status" value="1"/>
</dbReference>
<dbReference type="PANTHER" id="PTHR46889:SF4">
    <property type="entry name" value="TRANSPOSASE INSO FOR INSERTION SEQUENCE ELEMENT IS911B-RELATED"/>
    <property type="match status" value="1"/>
</dbReference>
<accession>A0A136Q6L7</accession>
<dbReference type="InterPro" id="IPR050900">
    <property type="entry name" value="Transposase_IS3/IS150/IS904"/>
</dbReference>
<reference evidence="1 2" key="1">
    <citation type="submission" date="2016-02" db="EMBL/GenBank/DDBJ databases">
        <authorList>
            <person name="Wen L."/>
            <person name="He K."/>
            <person name="Yang H."/>
        </authorList>
    </citation>
    <scope>NUCLEOTIDE SEQUENCE [LARGE SCALE GENOMIC DNA]</scope>
    <source>
        <strain evidence="1 2">DSM 22607</strain>
    </source>
</reference>
<dbReference type="SUPFAM" id="SSF53098">
    <property type="entry name" value="Ribonuclease H-like"/>
    <property type="match status" value="1"/>
</dbReference>
<dbReference type="AlphaFoldDB" id="A0A136Q6L7"/>
<dbReference type="STRING" id="626937.HMPREF3293_01054"/>
<evidence type="ECO:0000313" key="1">
    <source>
        <dbReference type="EMBL" id="KXK66317.1"/>
    </source>
</evidence>
<comment type="caution">
    <text evidence="1">The sequence shown here is derived from an EMBL/GenBank/DDBJ whole genome shotgun (WGS) entry which is preliminary data.</text>
</comment>
<dbReference type="KEGG" id="cmiu:B1H56_02175"/>
<dbReference type="Gene3D" id="3.30.420.10">
    <property type="entry name" value="Ribonuclease H-like superfamily/Ribonuclease H"/>
    <property type="match status" value="1"/>
</dbReference>
<dbReference type="EMBL" id="LSZW01000047">
    <property type="protein sequence ID" value="KXK66317.1"/>
    <property type="molecule type" value="Genomic_DNA"/>
</dbReference>
<proteinExistence type="predicted"/>
<dbReference type="InterPro" id="IPR012337">
    <property type="entry name" value="RNaseH-like_sf"/>
</dbReference>
<evidence type="ECO:0000313" key="2">
    <source>
        <dbReference type="Proteomes" id="UP000070366"/>
    </source>
</evidence>
<evidence type="ECO:0008006" key="3">
    <source>
        <dbReference type="Google" id="ProtNLM"/>
    </source>
</evidence>
<dbReference type="InterPro" id="IPR036397">
    <property type="entry name" value="RNaseH_sf"/>
</dbReference>